<comment type="caution">
    <text evidence="2">The sequence shown here is derived from an EMBL/GenBank/DDBJ whole genome shotgun (WGS) entry which is preliminary data.</text>
</comment>
<dbReference type="InterPro" id="IPR052512">
    <property type="entry name" value="4CMD/NDH-1_regulator"/>
</dbReference>
<dbReference type="Proteomes" id="UP000602395">
    <property type="component" value="Unassembled WGS sequence"/>
</dbReference>
<dbReference type="InterPro" id="IPR029032">
    <property type="entry name" value="AhpD-like"/>
</dbReference>
<dbReference type="InterPro" id="IPR003779">
    <property type="entry name" value="CMD-like"/>
</dbReference>
<name>A0ABR7WAY6_9ACTN</name>
<proteinExistence type="predicted"/>
<gene>
    <name evidence="2" type="ORF">IDF66_07480</name>
</gene>
<accession>A0ABR7WAY6</accession>
<dbReference type="Pfam" id="PF02627">
    <property type="entry name" value="CMD"/>
    <property type="match status" value="1"/>
</dbReference>
<protein>
    <submittedName>
        <fullName evidence="2">Carboxymuconolactone decarboxylase family protein</fullName>
    </submittedName>
</protein>
<evidence type="ECO:0000259" key="1">
    <source>
        <dbReference type="Pfam" id="PF02627"/>
    </source>
</evidence>
<dbReference type="PANTHER" id="PTHR33570">
    <property type="entry name" value="4-CARBOXYMUCONOLACTONE DECARBOXYLASE FAMILY PROTEIN"/>
    <property type="match status" value="1"/>
</dbReference>
<sequence length="143" mass="15283">MAAAHRALYEAGLDVRSEVVGADYVAESLARNVGSDGEPLQRFVTESVWGSVWTRPGLDRRSRSLMTIGMLVALNHHAELAVHVRAGLGNGLTRDEVVEAIIHATAYCGVPAGIAAMRVAQDVLIRELGERPDTDASREGSHG</sequence>
<organism evidence="2 3">
    <name type="scientific">Gordonia hankookensis</name>
    <dbReference type="NCBI Taxonomy" id="589403"/>
    <lineage>
        <taxon>Bacteria</taxon>
        <taxon>Bacillati</taxon>
        <taxon>Actinomycetota</taxon>
        <taxon>Actinomycetes</taxon>
        <taxon>Mycobacteriales</taxon>
        <taxon>Gordoniaceae</taxon>
        <taxon>Gordonia</taxon>
    </lineage>
</organism>
<evidence type="ECO:0000313" key="2">
    <source>
        <dbReference type="EMBL" id="MBD1319423.1"/>
    </source>
</evidence>
<dbReference type="EMBL" id="JACWMS010000002">
    <property type="protein sequence ID" value="MBD1319423.1"/>
    <property type="molecule type" value="Genomic_DNA"/>
</dbReference>
<reference evidence="2 3" key="1">
    <citation type="submission" date="2020-09" db="EMBL/GenBank/DDBJ databases">
        <title>Novel species in genus Gordonia.</title>
        <authorList>
            <person name="Zhang G."/>
        </authorList>
    </citation>
    <scope>NUCLEOTIDE SEQUENCE [LARGE SCALE GENOMIC DNA]</scope>
    <source>
        <strain evidence="2 3">ON-33</strain>
    </source>
</reference>
<evidence type="ECO:0000313" key="3">
    <source>
        <dbReference type="Proteomes" id="UP000602395"/>
    </source>
</evidence>
<dbReference type="SUPFAM" id="SSF69118">
    <property type="entry name" value="AhpD-like"/>
    <property type="match status" value="1"/>
</dbReference>
<keyword evidence="3" id="KW-1185">Reference proteome</keyword>
<dbReference type="PANTHER" id="PTHR33570:SF2">
    <property type="entry name" value="CARBOXYMUCONOLACTONE DECARBOXYLASE-LIKE DOMAIN-CONTAINING PROTEIN"/>
    <property type="match status" value="1"/>
</dbReference>
<dbReference type="Gene3D" id="1.20.1290.10">
    <property type="entry name" value="AhpD-like"/>
    <property type="match status" value="1"/>
</dbReference>
<feature type="domain" description="Carboxymuconolactone decarboxylase-like" evidence="1">
    <location>
        <begin position="40"/>
        <end position="122"/>
    </location>
</feature>